<feature type="transmembrane region" description="Helical" evidence="1">
    <location>
        <begin position="12"/>
        <end position="36"/>
    </location>
</feature>
<keyword evidence="1" id="KW-1133">Transmembrane helix</keyword>
<gene>
    <name evidence="2" type="ORF">GIS00_22645</name>
</gene>
<reference evidence="2 3" key="1">
    <citation type="submission" date="2019-11" db="EMBL/GenBank/DDBJ databases">
        <authorList>
            <person name="Jiang L.-Q."/>
        </authorList>
    </citation>
    <scope>NUCLEOTIDE SEQUENCE [LARGE SCALE GENOMIC DNA]</scope>
    <source>
        <strain evidence="2 3">YIM 132087</strain>
    </source>
</reference>
<evidence type="ECO:0000256" key="1">
    <source>
        <dbReference type="SAM" id="Phobius"/>
    </source>
</evidence>
<proteinExistence type="predicted"/>
<comment type="caution">
    <text evidence="2">The sequence shown here is derived from an EMBL/GenBank/DDBJ whole genome shotgun (WGS) entry which is preliminary data.</text>
</comment>
<keyword evidence="1" id="KW-0472">Membrane</keyword>
<dbReference type="EMBL" id="WLYK01000011">
    <property type="protein sequence ID" value="MTD16740.1"/>
    <property type="molecule type" value="Genomic_DNA"/>
</dbReference>
<sequence>MHPGSDTQRRSVPLAVVGALLVGTVVFGFSTSWIWIEPALRWFDGFVKSPGLGALGALVAAVVAYRAVGRRIRYDQDAAADLAQDQHWWDLLMWVYAQASSLDPDRMLRICRALADQAHTDQQEAMLAAIVEERLERGEEGS</sequence>
<protein>
    <submittedName>
        <fullName evidence="2">Uncharacterized protein</fullName>
    </submittedName>
</protein>
<evidence type="ECO:0000313" key="3">
    <source>
        <dbReference type="Proteomes" id="UP000460221"/>
    </source>
</evidence>
<dbReference type="RefSeq" id="WP_154770733.1">
    <property type="nucleotide sequence ID" value="NZ_WLYK01000011.1"/>
</dbReference>
<dbReference type="AlphaFoldDB" id="A0A7K1FRP5"/>
<accession>A0A7K1FRP5</accession>
<name>A0A7K1FRP5_9ACTN</name>
<organism evidence="2 3">
    <name type="scientific">Nakamurella alba</name>
    <dbReference type="NCBI Taxonomy" id="2665158"/>
    <lineage>
        <taxon>Bacteria</taxon>
        <taxon>Bacillati</taxon>
        <taxon>Actinomycetota</taxon>
        <taxon>Actinomycetes</taxon>
        <taxon>Nakamurellales</taxon>
        <taxon>Nakamurellaceae</taxon>
        <taxon>Nakamurella</taxon>
    </lineage>
</organism>
<evidence type="ECO:0000313" key="2">
    <source>
        <dbReference type="EMBL" id="MTD16740.1"/>
    </source>
</evidence>
<keyword evidence="1" id="KW-0812">Transmembrane</keyword>
<feature type="transmembrane region" description="Helical" evidence="1">
    <location>
        <begin position="51"/>
        <end position="68"/>
    </location>
</feature>
<dbReference type="Proteomes" id="UP000460221">
    <property type="component" value="Unassembled WGS sequence"/>
</dbReference>
<keyword evidence="3" id="KW-1185">Reference proteome</keyword>